<feature type="transmembrane region" description="Helical" evidence="9">
    <location>
        <begin position="83"/>
        <end position="101"/>
    </location>
</feature>
<reference evidence="11" key="1">
    <citation type="journal article" date="2023" name="IScience">
        <title>Live-bearing cockroach genome reveals convergent evolutionary mechanisms linked to viviparity in insects and beyond.</title>
        <authorList>
            <person name="Fouks B."/>
            <person name="Harrison M.C."/>
            <person name="Mikhailova A.A."/>
            <person name="Marchal E."/>
            <person name="English S."/>
            <person name="Carruthers M."/>
            <person name="Jennings E.C."/>
            <person name="Chiamaka E.L."/>
            <person name="Frigard R.A."/>
            <person name="Pippel M."/>
            <person name="Attardo G.M."/>
            <person name="Benoit J.B."/>
            <person name="Bornberg-Bauer E."/>
            <person name="Tobe S.S."/>
        </authorList>
    </citation>
    <scope>NUCLEOTIDE SEQUENCE</scope>
    <source>
        <strain evidence="11">Stay&amp;Tobe</strain>
    </source>
</reference>
<keyword evidence="3" id="KW-0217">Developmental protein</keyword>
<comment type="similarity">
    <text evidence="2">Belongs to the G-protein coupled receptor Fz/Smo family.</text>
</comment>
<dbReference type="EMBL" id="JASPKZ010003100">
    <property type="protein sequence ID" value="KAJ9593871.1"/>
    <property type="molecule type" value="Genomic_DNA"/>
</dbReference>
<evidence type="ECO:0000313" key="11">
    <source>
        <dbReference type="EMBL" id="KAJ9593871.1"/>
    </source>
</evidence>
<reference evidence="11" key="2">
    <citation type="submission" date="2023-05" db="EMBL/GenBank/DDBJ databases">
        <authorList>
            <person name="Fouks B."/>
        </authorList>
    </citation>
    <scope>NUCLEOTIDE SEQUENCE</scope>
    <source>
        <strain evidence="11">Stay&amp;Tobe</strain>
        <tissue evidence="11">Testes</tissue>
    </source>
</reference>
<evidence type="ECO:0000313" key="12">
    <source>
        <dbReference type="Proteomes" id="UP001233999"/>
    </source>
</evidence>
<dbReference type="PANTHER" id="PTHR11309">
    <property type="entry name" value="FRIZZLED"/>
    <property type="match status" value="1"/>
</dbReference>
<keyword evidence="7" id="KW-0675">Receptor</keyword>
<keyword evidence="4 9" id="KW-0812">Transmembrane</keyword>
<dbReference type="AlphaFoldDB" id="A0AAD8A7E3"/>
<dbReference type="PROSITE" id="PS50261">
    <property type="entry name" value="G_PROTEIN_RECEP_F2_4"/>
    <property type="match status" value="1"/>
</dbReference>
<feature type="compositionally biased region" description="Basic residues" evidence="8">
    <location>
        <begin position="236"/>
        <end position="250"/>
    </location>
</feature>
<evidence type="ECO:0000256" key="4">
    <source>
        <dbReference type="ARBA" id="ARBA00022692"/>
    </source>
</evidence>
<dbReference type="Gene3D" id="1.20.1070.10">
    <property type="entry name" value="Rhodopsin 7-helix transmembrane proteins"/>
    <property type="match status" value="1"/>
</dbReference>
<dbReference type="GO" id="GO:0060070">
    <property type="term" value="P:canonical Wnt signaling pathway"/>
    <property type="evidence" value="ECO:0007669"/>
    <property type="project" value="TreeGrafter"/>
</dbReference>
<evidence type="ECO:0000256" key="2">
    <source>
        <dbReference type="ARBA" id="ARBA00008077"/>
    </source>
</evidence>
<protein>
    <recommendedName>
        <fullName evidence="10">G-protein coupled receptors family 2 profile 2 domain-containing protein</fullName>
    </recommendedName>
</protein>
<gene>
    <name evidence="11" type="ORF">L9F63_027485</name>
</gene>
<sequence length="256" mass="29492">LRFNFRWVVLTISWFLAAALRWTHERIQQHSSLFHLAGWGLPAAQTIAVLVLQDVDADELTGACFVGNQNTKSLLTFVLVPQFLYLVLGASLLLIGFLALFRRRPQLKVATAAAVARRDKLEMTTMRLGVFGILYTVPATCVVASLFYEYWSREEWLLMVPNSNYQPRPSLWIFLLRLFMSLVVGITAAGWVWSPKTLRAWRRLFYRFGQYKQAPVKCHPIQYYAPPPQPFTPSQRSHHGHKSHRKHRKHGSETTV</sequence>
<comment type="caution">
    <text evidence="11">The sequence shown here is derived from an EMBL/GenBank/DDBJ whole genome shotgun (WGS) entry which is preliminary data.</text>
</comment>
<organism evidence="11 12">
    <name type="scientific">Diploptera punctata</name>
    <name type="common">Pacific beetle cockroach</name>
    <dbReference type="NCBI Taxonomy" id="6984"/>
    <lineage>
        <taxon>Eukaryota</taxon>
        <taxon>Metazoa</taxon>
        <taxon>Ecdysozoa</taxon>
        <taxon>Arthropoda</taxon>
        <taxon>Hexapoda</taxon>
        <taxon>Insecta</taxon>
        <taxon>Pterygota</taxon>
        <taxon>Neoptera</taxon>
        <taxon>Polyneoptera</taxon>
        <taxon>Dictyoptera</taxon>
        <taxon>Blattodea</taxon>
        <taxon>Blaberoidea</taxon>
        <taxon>Blaberidae</taxon>
        <taxon>Diplopterinae</taxon>
        <taxon>Diploptera</taxon>
    </lineage>
</organism>
<feature type="transmembrane region" description="Helical" evidence="9">
    <location>
        <begin position="6"/>
        <end position="22"/>
    </location>
</feature>
<evidence type="ECO:0000256" key="8">
    <source>
        <dbReference type="SAM" id="MobiDB-lite"/>
    </source>
</evidence>
<evidence type="ECO:0000256" key="7">
    <source>
        <dbReference type="ARBA" id="ARBA00023170"/>
    </source>
</evidence>
<feature type="region of interest" description="Disordered" evidence="8">
    <location>
        <begin position="232"/>
        <end position="256"/>
    </location>
</feature>
<dbReference type="Pfam" id="PF01534">
    <property type="entry name" value="Frizzled"/>
    <property type="match status" value="1"/>
</dbReference>
<dbReference type="InterPro" id="IPR000539">
    <property type="entry name" value="Frizzled/Smoothened_7TM"/>
</dbReference>
<dbReference type="InterPro" id="IPR017981">
    <property type="entry name" value="GPCR_2-like_7TM"/>
</dbReference>
<evidence type="ECO:0000259" key="10">
    <source>
        <dbReference type="PROSITE" id="PS50261"/>
    </source>
</evidence>
<dbReference type="SMART" id="SM01330">
    <property type="entry name" value="Frizzled"/>
    <property type="match status" value="1"/>
</dbReference>
<dbReference type="GO" id="GO:0016020">
    <property type="term" value="C:membrane"/>
    <property type="evidence" value="ECO:0007669"/>
    <property type="project" value="UniProtKB-SubCell"/>
</dbReference>
<dbReference type="PRINTS" id="PR00489">
    <property type="entry name" value="FRIZZLED"/>
</dbReference>
<feature type="transmembrane region" description="Helical" evidence="9">
    <location>
        <begin position="128"/>
        <end position="151"/>
    </location>
</feature>
<dbReference type="InterPro" id="IPR015526">
    <property type="entry name" value="Frizzled/SFRP"/>
</dbReference>
<comment type="subcellular location">
    <subcellularLocation>
        <location evidence="1">Membrane</location>
        <topology evidence="1">Multi-pass membrane protein</topology>
    </subcellularLocation>
</comment>
<dbReference type="GO" id="GO:0005615">
    <property type="term" value="C:extracellular space"/>
    <property type="evidence" value="ECO:0007669"/>
    <property type="project" value="TreeGrafter"/>
</dbReference>
<dbReference type="GO" id="GO:0017147">
    <property type="term" value="F:Wnt-protein binding"/>
    <property type="evidence" value="ECO:0007669"/>
    <property type="project" value="TreeGrafter"/>
</dbReference>
<feature type="domain" description="G-protein coupled receptors family 2 profile 2" evidence="10">
    <location>
        <begin position="1"/>
        <end position="200"/>
    </location>
</feature>
<dbReference type="PANTHER" id="PTHR11309:SF99">
    <property type="entry name" value="FRIZZLED-4"/>
    <property type="match status" value="1"/>
</dbReference>
<feature type="transmembrane region" description="Helical" evidence="9">
    <location>
        <begin position="171"/>
        <end position="193"/>
    </location>
</feature>
<evidence type="ECO:0000256" key="9">
    <source>
        <dbReference type="SAM" id="Phobius"/>
    </source>
</evidence>
<keyword evidence="6 9" id="KW-0472">Membrane</keyword>
<evidence type="ECO:0000256" key="3">
    <source>
        <dbReference type="ARBA" id="ARBA00022473"/>
    </source>
</evidence>
<dbReference type="Proteomes" id="UP001233999">
    <property type="component" value="Unassembled WGS sequence"/>
</dbReference>
<keyword evidence="12" id="KW-1185">Reference proteome</keyword>
<name>A0AAD8A7E3_DIPPU</name>
<evidence type="ECO:0000256" key="5">
    <source>
        <dbReference type="ARBA" id="ARBA00022989"/>
    </source>
</evidence>
<accession>A0AAD8A7E3</accession>
<feature type="non-terminal residue" evidence="11">
    <location>
        <position position="256"/>
    </location>
</feature>
<proteinExistence type="inferred from homology"/>
<evidence type="ECO:0000256" key="1">
    <source>
        <dbReference type="ARBA" id="ARBA00004141"/>
    </source>
</evidence>
<dbReference type="GO" id="GO:0004888">
    <property type="term" value="F:transmembrane signaling receptor activity"/>
    <property type="evidence" value="ECO:0007669"/>
    <property type="project" value="InterPro"/>
</dbReference>
<evidence type="ECO:0000256" key="6">
    <source>
        <dbReference type="ARBA" id="ARBA00023136"/>
    </source>
</evidence>
<keyword evidence="5 9" id="KW-1133">Transmembrane helix</keyword>
<dbReference type="GO" id="GO:0035567">
    <property type="term" value="P:non-canonical Wnt signaling pathway"/>
    <property type="evidence" value="ECO:0007669"/>
    <property type="project" value="TreeGrafter"/>
</dbReference>